<keyword evidence="4" id="KW-1185">Reference proteome</keyword>
<protein>
    <recommendedName>
        <fullName evidence="5">Aminotransferase-like plant mobile domain-containing protein</fullName>
    </recommendedName>
</protein>
<evidence type="ECO:0000313" key="4">
    <source>
        <dbReference type="Proteomes" id="UP001454036"/>
    </source>
</evidence>
<proteinExistence type="predicted"/>
<dbReference type="PANTHER" id="PTHR36607:SF23">
    <property type="entry name" value="AMINOTRANSFERASE-LIKE PLANT MOBILE DOMAIN-CONTAINING PROTEIN"/>
    <property type="match status" value="1"/>
</dbReference>
<evidence type="ECO:0008006" key="5">
    <source>
        <dbReference type="Google" id="ProtNLM"/>
    </source>
</evidence>
<dbReference type="EMBL" id="BAABME010013310">
    <property type="protein sequence ID" value="GAA0186021.1"/>
    <property type="molecule type" value="Genomic_DNA"/>
</dbReference>
<comment type="caution">
    <text evidence="3">The sequence shown here is derived from an EMBL/GenBank/DDBJ whole genome shotgun (WGS) entry which is preliminary data.</text>
</comment>
<dbReference type="Proteomes" id="UP001454036">
    <property type="component" value="Unassembled WGS sequence"/>
</dbReference>
<organism evidence="3 4">
    <name type="scientific">Lithospermum erythrorhizon</name>
    <name type="common">Purple gromwell</name>
    <name type="synonym">Lithospermum officinale var. erythrorhizon</name>
    <dbReference type="NCBI Taxonomy" id="34254"/>
    <lineage>
        <taxon>Eukaryota</taxon>
        <taxon>Viridiplantae</taxon>
        <taxon>Streptophyta</taxon>
        <taxon>Embryophyta</taxon>
        <taxon>Tracheophyta</taxon>
        <taxon>Spermatophyta</taxon>
        <taxon>Magnoliopsida</taxon>
        <taxon>eudicotyledons</taxon>
        <taxon>Gunneridae</taxon>
        <taxon>Pentapetalae</taxon>
        <taxon>asterids</taxon>
        <taxon>lamiids</taxon>
        <taxon>Boraginales</taxon>
        <taxon>Boraginaceae</taxon>
        <taxon>Boraginoideae</taxon>
        <taxon>Lithospermeae</taxon>
        <taxon>Lithospermum</taxon>
    </lineage>
</organism>
<dbReference type="AlphaFoldDB" id="A0AAV3RW99"/>
<feature type="chain" id="PRO_5043551085" description="Aminotransferase-like plant mobile domain-containing protein" evidence="2">
    <location>
        <begin position="25"/>
        <end position="552"/>
    </location>
</feature>
<evidence type="ECO:0000256" key="1">
    <source>
        <dbReference type="SAM" id="MobiDB-lite"/>
    </source>
</evidence>
<feature type="region of interest" description="Disordered" evidence="1">
    <location>
        <begin position="321"/>
        <end position="376"/>
    </location>
</feature>
<sequence>MFVIGLWAWHSSIALHGQLEYASGYWECAKDVLSRCSAKLSTASIYEVVCASLFTYEHSDTLMKAFVEYWSPSTNTLLLPHGKASISLWDTYKLGGLPVARYLMDEVVPLAECMSPSLGKSDRIPEWCRFLLYAYHHLASSSSDRSISPAEWISFWSALPQGYRGPLIVEGGRAGSLPCCPHGHIPAHGSLSVESLLVFKLLKIPSSLSDEVYYAAFLSCWPYIFVLPLDVSSSICPSLFKMASWMAAGNLMSLAIPIRASIYRGLHLITTARYPSNSSCYFPVHYLLGWICSYLRTYKPMKRSPPGLYMVRCVGVDRCKGKSSPRLPSPPVPSSSKPLKKRSIPEDALVDRDPRHAKWGSTKRPDPIVVSSPDAPAAVTKDIEATPIVPSSRDEAQVEVVDVPGPLDRMITEVADIEVPATSLPTGIQHIESILRDSLKVALVELCSVVEGKSYEILLEEEQGIMASFEAFTRFSRQDLSSQDKELKVIFPKAIPVRDAQCRIVLPEVHDRFVVVRTASTESSSKFHHETEAIGSICTTLKQSEERAARLR</sequence>
<reference evidence="3 4" key="1">
    <citation type="submission" date="2024-01" db="EMBL/GenBank/DDBJ databases">
        <title>The complete chloroplast genome sequence of Lithospermum erythrorhizon: insights into the phylogenetic relationship among Boraginaceae species and the maternal lineages of purple gromwells.</title>
        <authorList>
            <person name="Okada T."/>
            <person name="Watanabe K."/>
        </authorList>
    </citation>
    <scope>NUCLEOTIDE SEQUENCE [LARGE SCALE GENOMIC DNA]</scope>
</reference>
<keyword evidence="2" id="KW-0732">Signal</keyword>
<dbReference type="PANTHER" id="PTHR36607">
    <property type="entry name" value="1,2-DIHYDROXY-3-KETO-5-METHYLTHIOPENTENE DIOXYGENASE 4"/>
    <property type="match status" value="1"/>
</dbReference>
<feature type="compositionally biased region" description="Basic and acidic residues" evidence="1">
    <location>
        <begin position="343"/>
        <end position="356"/>
    </location>
</feature>
<gene>
    <name evidence="3" type="ORF">LIER_33309</name>
</gene>
<evidence type="ECO:0000313" key="3">
    <source>
        <dbReference type="EMBL" id="GAA0186021.1"/>
    </source>
</evidence>
<accession>A0AAV3RW99</accession>
<evidence type="ECO:0000256" key="2">
    <source>
        <dbReference type="SAM" id="SignalP"/>
    </source>
</evidence>
<feature type="signal peptide" evidence="2">
    <location>
        <begin position="1"/>
        <end position="24"/>
    </location>
</feature>
<name>A0AAV3RW99_LITER</name>